<proteinExistence type="inferred from homology"/>
<dbReference type="InterPro" id="IPR000064">
    <property type="entry name" value="NLP_P60_dom"/>
</dbReference>
<dbReference type="Gene3D" id="3.90.1720.10">
    <property type="entry name" value="endopeptidase domain like (from Nostoc punctiforme)"/>
    <property type="match status" value="1"/>
</dbReference>
<gene>
    <name evidence="6" type="ORF">SAMN02745941_00351</name>
</gene>
<evidence type="ECO:0000313" key="6">
    <source>
        <dbReference type="EMBL" id="SHH55695.1"/>
    </source>
</evidence>
<dbReference type="SUPFAM" id="SSF63446">
    <property type="entry name" value="Type I dockerin domain"/>
    <property type="match status" value="1"/>
</dbReference>
<reference evidence="6 7" key="1">
    <citation type="submission" date="2016-11" db="EMBL/GenBank/DDBJ databases">
        <authorList>
            <person name="Jaros S."/>
            <person name="Januszkiewicz K."/>
            <person name="Wedrychowicz H."/>
        </authorList>
    </citation>
    <scope>NUCLEOTIDE SEQUENCE [LARGE SCALE GENOMIC DNA]</scope>
    <source>
        <strain evidence="6 7">DSM 6191</strain>
    </source>
</reference>
<comment type="similarity">
    <text evidence="1">Belongs to the peptidase C40 family.</text>
</comment>
<evidence type="ECO:0000256" key="3">
    <source>
        <dbReference type="ARBA" id="ARBA00022801"/>
    </source>
</evidence>
<dbReference type="SUPFAM" id="SSF54001">
    <property type="entry name" value="Cysteine proteinases"/>
    <property type="match status" value="1"/>
</dbReference>
<keyword evidence="2" id="KW-0645">Protease</keyword>
<dbReference type="PROSITE" id="PS51935">
    <property type="entry name" value="NLPC_P60"/>
    <property type="match status" value="1"/>
</dbReference>
<dbReference type="PROSITE" id="PS00018">
    <property type="entry name" value="EF_HAND_1"/>
    <property type="match status" value="1"/>
</dbReference>
<dbReference type="InterPro" id="IPR018247">
    <property type="entry name" value="EF_Hand_1_Ca_BS"/>
</dbReference>
<dbReference type="RefSeq" id="WP_073016066.1">
    <property type="nucleotide sequence ID" value="NZ_FQXU01000003.1"/>
</dbReference>
<dbReference type="InterPro" id="IPR038765">
    <property type="entry name" value="Papain-like_cys_pep_sf"/>
</dbReference>
<dbReference type="PANTHER" id="PTHR47359">
    <property type="entry name" value="PEPTIDOGLYCAN DL-ENDOPEPTIDASE CWLO"/>
    <property type="match status" value="1"/>
</dbReference>
<dbReference type="EMBL" id="FQXU01000003">
    <property type="protein sequence ID" value="SHH55695.1"/>
    <property type="molecule type" value="Genomic_DNA"/>
</dbReference>
<dbReference type="GO" id="GO:0004553">
    <property type="term" value="F:hydrolase activity, hydrolyzing O-glycosyl compounds"/>
    <property type="evidence" value="ECO:0007669"/>
    <property type="project" value="InterPro"/>
</dbReference>
<dbReference type="GO" id="GO:0006508">
    <property type="term" value="P:proteolysis"/>
    <property type="evidence" value="ECO:0007669"/>
    <property type="project" value="UniProtKB-KW"/>
</dbReference>
<evidence type="ECO:0000256" key="1">
    <source>
        <dbReference type="ARBA" id="ARBA00007074"/>
    </source>
</evidence>
<organism evidence="6 7">
    <name type="scientific">Clostridium intestinale DSM 6191</name>
    <dbReference type="NCBI Taxonomy" id="1121320"/>
    <lineage>
        <taxon>Bacteria</taxon>
        <taxon>Bacillati</taxon>
        <taxon>Bacillota</taxon>
        <taxon>Clostridia</taxon>
        <taxon>Eubacteriales</taxon>
        <taxon>Clostridiaceae</taxon>
        <taxon>Clostridium</taxon>
    </lineage>
</organism>
<evidence type="ECO:0000256" key="2">
    <source>
        <dbReference type="ARBA" id="ARBA00022670"/>
    </source>
</evidence>
<evidence type="ECO:0000313" key="7">
    <source>
        <dbReference type="Proteomes" id="UP000184241"/>
    </source>
</evidence>
<protein>
    <submittedName>
        <fullName evidence="6">NlpC/P60 family protein</fullName>
    </submittedName>
</protein>
<dbReference type="InterPro" id="IPR002105">
    <property type="entry name" value="Dockerin_1_rpt"/>
</dbReference>
<dbReference type="InterPro" id="IPR051794">
    <property type="entry name" value="PG_Endopeptidase_C40"/>
</dbReference>
<dbReference type="Pfam" id="PF00877">
    <property type="entry name" value="NLPC_P60"/>
    <property type="match status" value="1"/>
</dbReference>
<dbReference type="Pfam" id="PF00404">
    <property type="entry name" value="Dockerin_1"/>
    <property type="match status" value="1"/>
</dbReference>
<keyword evidence="3" id="KW-0378">Hydrolase</keyword>
<dbReference type="Proteomes" id="UP000184241">
    <property type="component" value="Unassembled WGS sequence"/>
</dbReference>
<dbReference type="InterPro" id="IPR036439">
    <property type="entry name" value="Dockerin_dom_sf"/>
</dbReference>
<accession>A0A1M5TXY4</accession>
<sequence length="206" mass="22758">MKILKKILVVNLTIILTILLLPLVKSNASSNIDQSSIVNTAYSKLGARYVFGGVGPDVFDTSGFTQYVYKQSGIPIARTVYDQLNNGIEIKESDLIPGDLVFTSASHVGIYVGNGQMVHASQPGDVVKVSNIYSFYAARRVLLDGNSNEKFDFNKDGYVDIIDVAMLSEKYGYSNTNTDWNQIYDLNNDSTVDIYDLVLISKSMKN</sequence>
<dbReference type="PANTHER" id="PTHR47359:SF3">
    <property type="entry name" value="NLP_P60 DOMAIN-CONTAINING PROTEIN-RELATED"/>
    <property type="match status" value="1"/>
</dbReference>
<name>A0A1M5TXY4_9CLOT</name>
<dbReference type="GO" id="GO:0008234">
    <property type="term" value="F:cysteine-type peptidase activity"/>
    <property type="evidence" value="ECO:0007669"/>
    <property type="project" value="UniProtKB-KW"/>
</dbReference>
<feature type="domain" description="NlpC/P60" evidence="5">
    <location>
        <begin position="31"/>
        <end position="147"/>
    </location>
</feature>
<evidence type="ECO:0000259" key="5">
    <source>
        <dbReference type="PROSITE" id="PS51935"/>
    </source>
</evidence>
<keyword evidence="4" id="KW-0788">Thiol protease</keyword>
<dbReference type="GO" id="GO:0000272">
    <property type="term" value="P:polysaccharide catabolic process"/>
    <property type="evidence" value="ECO:0007669"/>
    <property type="project" value="InterPro"/>
</dbReference>
<dbReference type="AlphaFoldDB" id="A0A1M5TXY4"/>
<dbReference type="Gene3D" id="1.10.1330.10">
    <property type="entry name" value="Dockerin domain"/>
    <property type="match status" value="1"/>
</dbReference>
<evidence type="ECO:0000256" key="4">
    <source>
        <dbReference type="ARBA" id="ARBA00022807"/>
    </source>
</evidence>